<feature type="transmembrane region" description="Helical" evidence="1">
    <location>
        <begin position="214"/>
        <end position="232"/>
    </location>
</feature>
<sequence length="331" mass="34444">MKRQLLSWWLVLAVLVGGATAASLADVSGFVQAIVWISVSLFVAMAIDLLLMLDGWTRATDRLLPEGTWRPATAELEQAGRGTLMMTVTEKDGDTFRLRTLGMPGLIREVLARTRNVWVVGPDKNGWAVLVAPGLHSPLGGKLEKGKARPANPVLPEAPITGPDAPAAEDFVVAGQAKLKAGATGRGLAAAGAVVGLGLVALAVAWLLGGLLVGAALLALCVIAAVPLVLAARPLAVWKPLPELLTAGTWTRMPATIDEPWQPNARGSADGSAKVRLPSGQTVTVALPMVSCDVVEYTRATGTMWFAGTPRPGSDSAIGVPGYPLVDLARL</sequence>
<evidence type="ECO:0000313" key="2">
    <source>
        <dbReference type="EMBL" id="GAA3996451.1"/>
    </source>
</evidence>
<accession>A0ABP7RER7</accession>
<reference evidence="3" key="1">
    <citation type="journal article" date="2019" name="Int. J. Syst. Evol. Microbiol.">
        <title>The Global Catalogue of Microorganisms (GCM) 10K type strain sequencing project: providing services to taxonomists for standard genome sequencing and annotation.</title>
        <authorList>
            <consortium name="The Broad Institute Genomics Platform"/>
            <consortium name="The Broad Institute Genome Sequencing Center for Infectious Disease"/>
            <person name="Wu L."/>
            <person name="Ma J."/>
        </authorList>
    </citation>
    <scope>NUCLEOTIDE SEQUENCE [LARGE SCALE GENOMIC DNA]</scope>
    <source>
        <strain evidence="3">JCM 17342</strain>
    </source>
</reference>
<keyword evidence="1" id="KW-1133">Transmembrane helix</keyword>
<keyword evidence="3" id="KW-1185">Reference proteome</keyword>
<name>A0ABP7RER7_9PSEU</name>
<dbReference type="RefSeq" id="WP_344872118.1">
    <property type="nucleotide sequence ID" value="NZ_BAABAL010000005.1"/>
</dbReference>
<feature type="transmembrane region" description="Helical" evidence="1">
    <location>
        <begin position="188"/>
        <end position="208"/>
    </location>
</feature>
<evidence type="ECO:0000313" key="3">
    <source>
        <dbReference type="Proteomes" id="UP001501747"/>
    </source>
</evidence>
<dbReference type="EMBL" id="BAABAL010000005">
    <property type="protein sequence ID" value="GAA3996451.1"/>
    <property type="molecule type" value="Genomic_DNA"/>
</dbReference>
<keyword evidence="1" id="KW-0472">Membrane</keyword>
<organism evidence="2 3">
    <name type="scientific">Allokutzneria multivorans</name>
    <dbReference type="NCBI Taxonomy" id="1142134"/>
    <lineage>
        <taxon>Bacteria</taxon>
        <taxon>Bacillati</taxon>
        <taxon>Actinomycetota</taxon>
        <taxon>Actinomycetes</taxon>
        <taxon>Pseudonocardiales</taxon>
        <taxon>Pseudonocardiaceae</taxon>
        <taxon>Allokutzneria</taxon>
    </lineage>
</organism>
<feature type="transmembrane region" description="Helical" evidence="1">
    <location>
        <begin position="31"/>
        <end position="53"/>
    </location>
</feature>
<keyword evidence="1" id="KW-0812">Transmembrane</keyword>
<evidence type="ECO:0000256" key="1">
    <source>
        <dbReference type="SAM" id="Phobius"/>
    </source>
</evidence>
<comment type="caution">
    <text evidence="2">The sequence shown here is derived from an EMBL/GenBank/DDBJ whole genome shotgun (WGS) entry which is preliminary data.</text>
</comment>
<dbReference type="Proteomes" id="UP001501747">
    <property type="component" value="Unassembled WGS sequence"/>
</dbReference>
<protein>
    <submittedName>
        <fullName evidence="2">Uncharacterized protein</fullName>
    </submittedName>
</protein>
<gene>
    <name evidence="2" type="ORF">GCM10022247_15510</name>
</gene>
<proteinExistence type="predicted"/>